<dbReference type="Proteomes" id="UP000078532">
    <property type="component" value="Unassembled WGS sequence"/>
</dbReference>
<dbReference type="AlphaFoldDB" id="A0A1B7LID3"/>
<evidence type="ECO:0000313" key="2">
    <source>
        <dbReference type="Proteomes" id="UP000078532"/>
    </source>
</evidence>
<sequence>MAKLDKWKLFAPLVIFLVTIAINVSGCSIATKASNSNQAKNSQAQTHNHDNESTSNNLIGYYTGKLDKKLLQVTRNNNKITAIHSKAYNLDIIIDYDKNQENYINSILFNHSPIGEIDFKGNYDSKPNSVENLGMSYDKKLLAIQLHYTEGVKVLVVNLKSGEKFILNDILKKLIGKDIETLWAYSWAPKEEKIAVAYGNTSTSNLAIYDFKTKLLSPIPVNSNLIGTAKILWNNNENQFDFISEYPSDNFFLYRYSFTDKKVVKIKKVPSTEIFTKYPDPNINLILKVSHP</sequence>
<dbReference type="SUPFAM" id="SSF69304">
    <property type="entry name" value="Tricorn protease N-terminal domain"/>
    <property type="match status" value="1"/>
</dbReference>
<protein>
    <submittedName>
        <fullName evidence="1">Uncharacterized protein</fullName>
    </submittedName>
</protein>
<gene>
    <name evidence="1" type="ORF">A6M21_03850</name>
</gene>
<proteinExistence type="predicted"/>
<comment type="caution">
    <text evidence="1">The sequence shown here is derived from an EMBL/GenBank/DDBJ whole genome shotgun (WGS) entry which is preliminary data.</text>
</comment>
<reference evidence="1 2" key="1">
    <citation type="submission" date="2016-04" db="EMBL/GenBank/DDBJ databases">
        <authorList>
            <person name="Evans L.H."/>
            <person name="Alamgir A."/>
            <person name="Owens N."/>
            <person name="Weber N.D."/>
            <person name="Virtaneva K."/>
            <person name="Barbian K."/>
            <person name="Babar A."/>
            <person name="Rosenke K."/>
        </authorList>
    </citation>
    <scope>NUCLEOTIDE SEQUENCE [LARGE SCALE GENOMIC DNA]</scope>
    <source>
        <strain evidence="1 2">LMa1</strain>
    </source>
</reference>
<dbReference type="RefSeq" id="WP_066666354.1">
    <property type="nucleotide sequence ID" value="NZ_LYVF01000028.1"/>
</dbReference>
<accession>A0A1B7LID3</accession>
<dbReference type="EMBL" id="LYVF01000028">
    <property type="protein sequence ID" value="OAT86326.1"/>
    <property type="molecule type" value="Genomic_DNA"/>
</dbReference>
<name>A0A1B7LID3_9FIRM</name>
<organism evidence="1 2">
    <name type="scientific">Desulfotomaculum copahuensis</name>
    <dbReference type="NCBI Taxonomy" id="1838280"/>
    <lineage>
        <taxon>Bacteria</taxon>
        <taxon>Bacillati</taxon>
        <taxon>Bacillota</taxon>
        <taxon>Clostridia</taxon>
        <taxon>Eubacteriales</taxon>
        <taxon>Desulfotomaculaceae</taxon>
        <taxon>Desulfotomaculum</taxon>
    </lineage>
</organism>
<dbReference type="OrthoDB" id="2628551at2"/>
<dbReference type="STRING" id="1838280.A6M21_03850"/>
<evidence type="ECO:0000313" key="1">
    <source>
        <dbReference type="EMBL" id="OAT86326.1"/>
    </source>
</evidence>
<keyword evidence="2" id="KW-1185">Reference proteome</keyword>